<evidence type="ECO:0000313" key="2">
    <source>
        <dbReference type="Proteomes" id="UP001139199"/>
    </source>
</evidence>
<reference evidence="1" key="1">
    <citation type="submission" date="2021-10" db="EMBL/GenBank/DDBJ databases">
        <title>Tamlana sargassums sp. nov., and Tamlana laminarinivorans sp. nov., two new bacteria isolated from the brown alga.</title>
        <authorList>
            <person name="Li J."/>
        </authorList>
    </citation>
    <scope>NUCLEOTIDE SEQUENCE</scope>
    <source>
        <strain evidence="1">PT2-4</strain>
    </source>
</reference>
<dbReference type="EMBL" id="JAJAPW010000006">
    <property type="protein sequence ID" value="MCB4799930.1"/>
    <property type="molecule type" value="Genomic_DNA"/>
</dbReference>
<dbReference type="RefSeq" id="WP_226544410.1">
    <property type="nucleotide sequence ID" value="NZ_JAJAPW010000006.1"/>
</dbReference>
<dbReference type="AlphaFoldDB" id="A0A9X1I1X9"/>
<keyword evidence="2" id="KW-1185">Reference proteome</keyword>
<comment type="caution">
    <text evidence="1">The sequence shown here is derived from an EMBL/GenBank/DDBJ whole genome shotgun (WGS) entry which is preliminary data.</text>
</comment>
<proteinExistence type="predicted"/>
<protein>
    <submittedName>
        <fullName evidence="1">Uncharacterized protein</fullName>
    </submittedName>
</protein>
<evidence type="ECO:0000313" key="1">
    <source>
        <dbReference type="EMBL" id="MCB4799930.1"/>
    </source>
</evidence>
<name>A0A9X1I1X9_9FLAO</name>
<sequence>MKKITAFLLSLLCLATYGQHDEQNKNFKKVTETETYSTLYSDGKRHISTSEINEYHYNKQGNITQHNRKTFYKNEPYISTKTTYCYNSKNKIDYTETTILKDSLKYRTLYTYQNGEIKKKLHLTPTTTT</sequence>
<dbReference type="Proteomes" id="UP001139199">
    <property type="component" value="Unassembled WGS sequence"/>
</dbReference>
<accession>A0A9X1I1X9</accession>
<organism evidence="1 2">
    <name type="scientific">Neotamlana laminarinivorans</name>
    <dbReference type="NCBI Taxonomy" id="2883124"/>
    <lineage>
        <taxon>Bacteria</taxon>
        <taxon>Pseudomonadati</taxon>
        <taxon>Bacteroidota</taxon>
        <taxon>Flavobacteriia</taxon>
        <taxon>Flavobacteriales</taxon>
        <taxon>Flavobacteriaceae</taxon>
        <taxon>Neotamlana</taxon>
    </lineage>
</organism>
<gene>
    <name evidence="1" type="ORF">LG649_13830</name>
</gene>